<keyword evidence="2" id="KW-0560">Oxidoreductase</keyword>
<dbReference type="SMART" id="SM00822">
    <property type="entry name" value="PKS_KR"/>
    <property type="match status" value="1"/>
</dbReference>
<dbReference type="Gene3D" id="3.40.50.720">
    <property type="entry name" value="NAD(P)-binding Rossmann-like Domain"/>
    <property type="match status" value="2"/>
</dbReference>
<protein>
    <submittedName>
        <fullName evidence="4">SDR family oxidoreductase</fullName>
    </submittedName>
</protein>
<dbReference type="InterPro" id="IPR013120">
    <property type="entry name" value="FAR_NAD-bd"/>
</dbReference>
<dbReference type="PANTHER" id="PTHR44196">
    <property type="entry name" value="DEHYDROGENASE/REDUCTASE SDR FAMILY MEMBER 7B"/>
    <property type="match status" value="1"/>
</dbReference>
<dbReference type="InterPro" id="IPR002347">
    <property type="entry name" value="SDR_fam"/>
</dbReference>
<dbReference type="KEGG" id="ddz:DSYM_14020"/>
<dbReference type="InterPro" id="IPR057313">
    <property type="entry name" value="Maqu_2507-like"/>
</dbReference>
<dbReference type="PROSITE" id="PS00061">
    <property type="entry name" value="ADH_SHORT"/>
    <property type="match status" value="1"/>
</dbReference>
<dbReference type="InterPro" id="IPR036291">
    <property type="entry name" value="NAD(P)-bd_dom_sf"/>
</dbReference>
<sequence>MEYFVTGATGFIGKRLVRKLLARPDSTVYFLTRSSELEKLESLYAFWNADGSRAIPVVGDLKQPLLGVAKAEQKRLKGKIDHFFHLAALYDLGASAEEDEAVNIAGTRHTLAFAEAVAARCFHHMSSIAAAGMFEGIFREDMFDEAENLDHPYYRTKHESEGIVRKECKLPWRIYRPGSVVGDSRTGEMDKIDGPYYFFKIIQKLRRLLPPWLPTIGIEGGRINIVPVDFVVDALDHIGHLAGQDGKCFHLTDPHPHRVGDVLAILTRAAHAPDMGLRINAALLGFIPKGVKKSLLALTPVRRIRNALMKDLGLPDDILDFVNYPTRFDCRETEKALAGSGIAVPPLESYAWRLWDYWERHLDPDLFVDRTLRGRVQGKVVLVTGGSSGIGKAVARKVAEAGAVTVIVARDQDKLAEAKREFEAGGLQLVAYSADISNYEECDDFVRQVTEEYGGVDFLVNNAGRSIRRAIENSFDRFHDFERCMQLNYFAAVRLTMGFLPGMLAKKKGHIINISSIGVLTNAPRFSAYVASKSALEAFSRCAASEFTDRGIDFTCINMPLVKTPMIAPTKLYQNVPTLTPEEAADLVVEAIIHKPVRIATRLGIFGQVVHAVSPKVAQIIMNTSFRMFPDSAAAVGQKEGAPAQPTADQIAFSQLMRGIHF</sequence>
<dbReference type="EMBL" id="AP021857">
    <property type="protein sequence ID" value="BBO20703.1"/>
    <property type="molecule type" value="Genomic_DNA"/>
</dbReference>
<dbReference type="AlphaFoldDB" id="A0A809QZ63"/>
<dbReference type="PANTHER" id="PTHR44196:SF1">
    <property type="entry name" value="DEHYDROGENASE_REDUCTASE SDR FAMILY MEMBER 7B"/>
    <property type="match status" value="1"/>
</dbReference>
<evidence type="ECO:0000313" key="4">
    <source>
        <dbReference type="EMBL" id="BBO20703.1"/>
    </source>
</evidence>
<name>A0A809QZ63_9PROT</name>
<dbReference type="NCBIfam" id="NF005539">
    <property type="entry name" value="PRK07201.1"/>
    <property type="match status" value="1"/>
</dbReference>
<dbReference type="GO" id="GO:0016491">
    <property type="term" value="F:oxidoreductase activity"/>
    <property type="evidence" value="ECO:0007669"/>
    <property type="project" value="UniProtKB-KW"/>
</dbReference>
<feature type="domain" description="Ketoreductase" evidence="3">
    <location>
        <begin position="379"/>
        <end position="563"/>
    </location>
</feature>
<dbReference type="CDD" id="cd05233">
    <property type="entry name" value="SDR_c"/>
    <property type="match status" value="1"/>
</dbReference>
<evidence type="ECO:0000256" key="1">
    <source>
        <dbReference type="ARBA" id="ARBA00006484"/>
    </source>
</evidence>
<comment type="similarity">
    <text evidence="1">Belongs to the short-chain dehydrogenases/reductases (SDR) family.</text>
</comment>
<dbReference type="InterPro" id="IPR057326">
    <property type="entry name" value="KR_dom"/>
</dbReference>
<gene>
    <name evidence="4" type="ORF">DSYM_14020</name>
</gene>
<accession>A0A809QZ63</accession>
<evidence type="ECO:0000256" key="2">
    <source>
        <dbReference type="ARBA" id="ARBA00023002"/>
    </source>
</evidence>
<reference evidence="4" key="1">
    <citation type="journal article" name="DNA Res.">
        <title>The physiological potential of anammox bacteria as revealed by their core genome structure.</title>
        <authorList>
            <person name="Okubo T."/>
            <person name="Toyoda A."/>
            <person name="Fukuhara K."/>
            <person name="Uchiyama I."/>
            <person name="Harigaya Y."/>
            <person name="Kuroiwa M."/>
            <person name="Suzuki T."/>
            <person name="Murakami Y."/>
            <person name="Suwa Y."/>
            <person name="Takami H."/>
        </authorList>
    </citation>
    <scope>NUCLEOTIDE SEQUENCE</scope>
    <source>
        <strain evidence="4">317325-3</strain>
    </source>
</reference>
<dbReference type="InterPro" id="IPR020904">
    <property type="entry name" value="Sc_DH/Rdtase_CS"/>
</dbReference>
<dbReference type="PRINTS" id="PR00081">
    <property type="entry name" value="GDHRDH"/>
</dbReference>
<proteinExistence type="inferred from homology"/>
<dbReference type="SUPFAM" id="SSF51735">
    <property type="entry name" value="NAD(P)-binding Rossmann-fold domains"/>
    <property type="match status" value="2"/>
</dbReference>
<dbReference type="Pfam" id="PF07993">
    <property type="entry name" value="NAD_binding_4"/>
    <property type="match status" value="1"/>
</dbReference>
<dbReference type="PRINTS" id="PR00080">
    <property type="entry name" value="SDRFAMILY"/>
</dbReference>
<dbReference type="Pfam" id="PF00106">
    <property type="entry name" value="adh_short"/>
    <property type="match status" value="1"/>
</dbReference>
<evidence type="ECO:0000313" key="5">
    <source>
        <dbReference type="Proteomes" id="UP000662914"/>
    </source>
</evidence>
<organism evidence="4 5">
    <name type="scientific">Candidatus Desulfobacillus denitrificans</name>
    <dbReference type="NCBI Taxonomy" id="2608985"/>
    <lineage>
        <taxon>Bacteria</taxon>
        <taxon>Pseudomonadati</taxon>
        <taxon>Pseudomonadota</taxon>
        <taxon>Betaproteobacteria</taxon>
        <taxon>Candidatus Desulfobacillus</taxon>
    </lineage>
</organism>
<dbReference type="CDD" id="cd05263">
    <property type="entry name" value="MupV_like_SDR_e"/>
    <property type="match status" value="1"/>
</dbReference>
<dbReference type="GO" id="GO:0016020">
    <property type="term" value="C:membrane"/>
    <property type="evidence" value="ECO:0007669"/>
    <property type="project" value="TreeGrafter"/>
</dbReference>
<evidence type="ECO:0000259" key="3">
    <source>
        <dbReference type="SMART" id="SM00822"/>
    </source>
</evidence>
<dbReference type="Proteomes" id="UP000662914">
    <property type="component" value="Chromosome"/>
</dbReference>